<feature type="region of interest" description="Disordered" evidence="1">
    <location>
        <begin position="75"/>
        <end position="130"/>
    </location>
</feature>
<organism evidence="2 3">
    <name type="scientific">Lupinus luteus</name>
    <name type="common">European yellow lupine</name>
    <dbReference type="NCBI Taxonomy" id="3873"/>
    <lineage>
        <taxon>Eukaryota</taxon>
        <taxon>Viridiplantae</taxon>
        <taxon>Streptophyta</taxon>
        <taxon>Embryophyta</taxon>
        <taxon>Tracheophyta</taxon>
        <taxon>Spermatophyta</taxon>
        <taxon>Magnoliopsida</taxon>
        <taxon>eudicotyledons</taxon>
        <taxon>Gunneridae</taxon>
        <taxon>Pentapetalae</taxon>
        <taxon>rosids</taxon>
        <taxon>fabids</taxon>
        <taxon>Fabales</taxon>
        <taxon>Fabaceae</taxon>
        <taxon>Papilionoideae</taxon>
        <taxon>50 kb inversion clade</taxon>
        <taxon>genistoids sensu lato</taxon>
        <taxon>core genistoids</taxon>
        <taxon>Genisteae</taxon>
        <taxon>Lupinus</taxon>
    </lineage>
</organism>
<comment type="caution">
    <text evidence="2">The sequence shown here is derived from an EMBL/GenBank/DDBJ whole genome shotgun (WGS) entry which is preliminary data.</text>
</comment>
<dbReference type="Proteomes" id="UP001497480">
    <property type="component" value="Unassembled WGS sequence"/>
</dbReference>
<evidence type="ECO:0000313" key="3">
    <source>
        <dbReference type="Proteomes" id="UP001497480"/>
    </source>
</evidence>
<reference evidence="2 3" key="1">
    <citation type="submission" date="2024-03" db="EMBL/GenBank/DDBJ databases">
        <authorList>
            <person name="Martinez-Hernandez J."/>
        </authorList>
    </citation>
    <scope>NUCLEOTIDE SEQUENCE [LARGE SCALE GENOMIC DNA]</scope>
</reference>
<evidence type="ECO:0000256" key="1">
    <source>
        <dbReference type="SAM" id="MobiDB-lite"/>
    </source>
</evidence>
<dbReference type="AlphaFoldDB" id="A0AAV1YC18"/>
<keyword evidence="3" id="KW-1185">Reference proteome</keyword>
<gene>
    <name evidence="2" type="ORF">LLUT_LOCUS32440</name>
</gene>
<accession>A0AAV1YC18</accession>
<evidence type="ECO:0000313" key="2">
    <source>
        <dbReference type="EMBL" id="CAL0331380.1"/>
    </source>
</evidence>
<sequence>MGETESFFSTLVENISKFVKLDEDKLKMNRLDIGCVLILTPWENKIEQVVEARFGDLSIKIRIVEVECVQIQNLEAPSLSENHDEPAIEEDSVRGDSLSENHDDSNWSESKDEDDDVEAKLNMFSAKGTG</sequence>
<protein>
    <submittedName>
        <fullName evidence="2">Uncharacterized protein</fullName>
    </submittedName>
</protein>
<proteinExistence type="predicted"/>
<name>A0AAV1YC18_LUPLU</name>
<dbReference type="EMBL" id="CAXHTB010000023">
    <property type="protein sequence ID" value="CAL0331380.1"/>
    <property type="molecule type" value="Genomic_DNA"/>
</dbReference>
<feature type="compositionally biased region" description="Basic and acidic residues" evidence="1">
    <location>
        <begin position="81"/>
        <end position="105"/>
    </location>
</feature>